<sequence length="122" mass="13365">MLERILVAGWQLDCCGDAFAVDEVITWSTTAMLPEWSALYSEFGQPVVCAEEHHDDTSTTITGVIRAIHGVKWRYEEREQRVGGSTGRVLTPIPGTGTIFPCDAVSSSGDFADFLVDIETPE</sequence>
<reference evidence="1 2" key="1">
    <citation type="submission" date="2019-06" db="EMBL/GenBank/DDBJ databases">
        <title>Sequencing the genomes of 1000 actinobacteria strains.</title>
        <authorList>
            <person name="Klenk H.-P."/>
        </authorList>
    </citation>
    <scope>NUCLEOTIDE SEQUENCE [LARGE SCALE GENOMIC DNA]</scope>
    <source>
        <strain evidence="1 2">DSM 18031</strain>
    </source>
</reference>
<dbReference type="OrthoDB" id="2084645at2"/>
<dbReference type="InterPro" id="IPR046485">
    <property type="entry name" value="DUF6578"/>
</dbReference>
<organism evidence="1 2">
    <name type="scientific">Klugiella xanthotipulae</name>
    <dbReference type="NCBI Taxonomy" id="244735"/>
    <lineage>
        <taxon>Bacteria</taxon>
        <taxon>Bacillati</taxon>
        <taxon>Actinomycetota</taxon>
        <taxon>Actinomycetes</taxon>
        <taxon>Micrococcales</taxon>
        <taxon>Microbacteriaceae</taxon>
        <taxon>Klugiella</taxon>
    </lineage>
</organism>
<dbReference type="RefSeq" id="WP_141916360.1">
    <property type="nucleotide sequence ID" value="NZ_BAAAYS010000014.1"/>
</dbReference>
<dbReference type="EMBL" id="VFPN01000001">
    <property type="protein sequence ID" value="TQM66213.1"/>
    <property type="molecule type" value="Genomic_DNA"/>
</dbReference>
<comment type="caution">
    <text evidence="1">The sequence shown here is derived from an EMBL/GenBank/DDBJ whole genome shotgun (WGS) entry which is preliminary data.</text>
</comment>
<proteinExistence type="predicted"/>
<protein>
    <submittedName>
        <fullName evidence="1">Uncharacterized protein</fullName>
    </submittedName>
</protein>
<dbReference type="AlphaFoldDB" id="A0A543I6I4"/>
<evidence type="ECO:0000313" key="2">
    <source>
        <dbReference type="Proteomes" id="UP000318331"/>
    </source>
</evidence>
<name>A0A543I6I4_9MICO</name>
<dbReference type="Proteomes" id="UP000318331">
    <property type="component" value="Unassembled WGS sequence"/>
</dbReference>
<dbReference type="Pfam" id="PF20218">
    <property type="entry name" value="DUF6578"/>
    <property type="match status" value="1"/>
</dbReference>
<gene>
    <name evidence="1" type="ORF">FB466_1046</name>
</gene>
<evidence type="ECO:0000313" key="1">
    <source>
        <dbReference type="EMBL" id="TQM66213.1"/>
    </source>
</evidence>
<keyword evidence="2" id="KW-1185">Reference proteome</keyword>
<accession>A0A543I6I4</accession>